<evidence type="ECO:0000256" key="10">
    <source>
        <dbReference type="PROSITE-ProRule" id="PRU00042"/>
    </source>
</evidence>
<feature type="domain" description="C2H2-type" evidence="11">
    <location>
        <begin position="522"/>
        <end position="549"/>
    </location>
</feature>
<evidence type="ECO:0000313" key="12">
    <source>
        <dbReference type="EMBL" id="CAL1540371.1"/>
    </source>
</evidence>
<dbReference type="PROSITE" id="PS50157">
    <property type="entry name" value="ZINC_FINGER_C2H2_2"/>
    <property type="match status" value="9"/>
</dbReference>
<keyword evidence="4 10" id="KW-0863">Zinc-finger</keyword>
<protein>
    <recommendedName>
        <fullName evidence="11">C2H2-type domain-containing protein</fullName>
    </recommendedName>
</protein>
<feature type="domain" description="C2H2-type" evidence="11">
    <location>
        <begin position="436"/>
        <end position="463"/>
    </location>
</feature>
<dbReference type="PANTHER" id="PTHR24384:SF189">
    <property type="entry name" value="C2H2-TYPE DOMAIN-CONTAINING PROTEIN-RELATED"/>
    <property type="match status" value="1"/>
</dbReference>
<evidence type="ECO:0000256" key="2">
    <source>
        <dbReference type="ARBA" id="ARBA00022723"/>
    </source>
</evidence>
<evidence type="ECO:0000256" key="4">
    <source>
        <dbReference type="ARBA" id="ARBA00022771"/>
    </source>
</evidence>
<keyword evidence="2" id="KW-0479">Metal-binding</keyword>
<comment type="subcellular location">
    <subcellularLocation>
        <location evidence="1">Nucleus</location>
    </subcellularLocation>
</comment>
<dbReference type="PANTHER" id="PTHR24384">
    <property type="entry name" value="FINGER PUTATIVE TRANSCRIPTION FACTOR FAMILY-RELATED"/>
    <property type="match status" value="1"/>
</dbReference>
<evidence type="ECO:0000259" key="11">
    <source>
        <dbReference type="PROSITE" id="PS50157"/>
    </source>
</evidence>
<dbReference type="InterPro" id="IPR050752">
    <property type="entry name" value="C2H2-ZF_domain"/>
</dbReference>
<dbReference type="Proteomes" id="UP001497497">
    <property type="component" value="Unassembled WGS sequence"/>
</dbReference>
<feature type="domain" description="C2H2-type" evidence="11">
    <location>
        <begin position="550"/>
        <end position="577"/>
    </location>
</feature>
<dbReference type="PROSITE" id="PS00028">
    <property type="entry name" value="ZINC_FINGER_C2H2_1"/>
    <property type="match status" value="9"/>
</dbReference>
<dbReference type="InterPro" id="IPR036236">
    <property type="entry name" value="Znf_C2H2_sf"/>
</dbReference>
<dbReference type="AlphaFoldDB" id="A0AAV2I131"/>
<keyword evidence="8" id="KW-0804">Transcription</keyword>
<proteinExistence type="predicted"/>
<keyword evidence="13" id="KW-1185">Reference proteome</keyword>
<evidence type="ECO:0000256" key="3">
    <source>
        <dbReference type="ARBA" id="ARBA00022737"/>
    </source>
</evidence>
<feature type="domain" description="C2H2-type" evidence="11">
    <location>
        <begin position="281"/>
        <end position="308"/>
    </location>
</feature>
<gene>
    <name evidence="12" type="ORF">GSLYS_00014020001</name>
</gene>
<feature type="domain" description="C2H2-type" evidence="11">
    <location>
        <begin position="252"/>
        <end position="280"/>
    </location>
</feature>
<dbReference type="FunFam" id="3.30.160.60:FF:000446">
    <property type="entry name" value="Zinc finger protein"/>
    <property type="match status" value="1"/>
</dbReference>
<name>A0AAV2I131_LYMST</name>
<comment type="caution">
    <text evidence="12">The sequence shown here is derived from an EMBL/GenBank/DDBJ whole genome shotgun (WGS) entry which is preliminary data.</text>
</comment>
<evidence type="ECO:0000256" key="6">
    <source>
        <dbReference type="ARBA" id="ARBA00023015"/>
    </source>
</evidence>
<dbReference type="EMBL" id="CAXITT010000379">
    <property type="protein sequence ID" value="CAL1540371.1"/>
    <property type="molecule type" value="Genomic_DNA"/>
</dbReference>
<dbReference type="GO" id="GO:0005634">
    <property type="term" value="C:nucleus"/>
    <property type="evidence" value="ECO:0007669"/>
    <property type="project" value="UniProtKB-SubCell"/>
</dbReference>
<dbReference type="GO" id="GO:0008270">
    <property type="term" value="F:zinc ion binding"/>
    <property type="evidence" value="ECO:0007669"/>
    <property type="project" value="UniProtKB-KW"/>
</dbReference>
<sequence length="719" mass="82432">MAEEEQVQYHIEIQDASGFDAMDGEVMVVLDLNGQDLPASVAQTIMELAQNSRHNLTTVMNDHADVKFITQDAQQIAEFSSENSIEQVKLEDIDMFDQSKEGAHNLLQDIDLEKVNVIDSETQETKTRYLVHNLAELERTKVGTTYKPRKSTSKGAGGKKVERLPPLINEITPKVEVGVQCELINIKEKNADEEEDGKVINDCAAPDHIGESCKGDEYIKSIKTEPLWAEDSRQGTNQPAVPEEAAVVPQEKTCLQCSYTCDDDLDLGRHMRKVHKEKKPYTCSVCNTSFEIELSLQIHALMHSGAKRPASKWKKKKKLNYVCPLCSMLFSTVKKLCSHAESEHKLPTIHTCDTCKFACLSKSELSEHNITLDHVKRASKISVCPVCNVATLKMTAHLAKMHPEHRPHICHICSFKSKSVTGLKYHIQTHVETKNFICPKCGRACKSKIVLKRHIKNHDPVKKFQCSLCPFGTNESYEHKRHVRRVHSKKTYYSCKHCDLSFLQVCDLKLHAMSEHQSRDSYFCNYCEFSCETRIELKTHVQTHTGKHRFLCETCDFTTPFRAHLERHRNTHTDIRPYKCPICGYECRENINLKKHMVTHSDEKPFSCSLCPYTCKLKNLLDSHIRIVHTSLKPYSCNACPYRAKTSGNLKKHMWIHQQYKPYQCRFCTYTAREKNKLARHEKTKHKDGVEEDFQKAGEESNSQTIEDFSEHVIYTVKT</sequence>
<keyword evidence="9" id="KW-0539">Nucleus</keyword>
<evidence type="ECO:0000256" key="5">
    <source>
        <dbReference type="ARBA" id="ARBA00022833"/>
    </source>
</evidence>
<dbReference type="GO" id="GO:0000981">
    <property type="term" value="F:DNA-binding transcription factor activity, RNA polymerase II-specific"/>
    <property type="evidence" value="ECO:0007669"/>
    <property type="project" value="TreeGrafter"/>
</dbReference>
<dbReference type="InterPro" id="IPR013087">
    <property type="entry name" value="Znf_C2H2_type"/>
</dbReference>
<evidence type="ECO:0000256" key="1">
    <source>
        <dbReference type="ARBA" id="ARBA00004123"/>
    </source>
</evidence>
<evidence type="ECO:0000256" key="8">
    <source>
        <dbReference type="ARBA" id="ARBA00023163"/>
    </source>
</evidence>
<dbReference type="SUPFAM" id="SSF57667">
    <property type="entry name" value="beta-beta-alpha zinc fingers"/>
    <property type="match status" value="7"/>
</dbReference>
<evidence type="ECO:0000313" key="13">
    <source>
        <dbReference type="Proteomes" id="UP001497497"/>
    </source>
</evidence>
<keyword evidence="5" id="KW-0862">Zinc</keyword>
<feature type="domain" description="C2H2-type" evidence="11">
    <location>
        <begin position="493"/>
        <end position="521"/>
    </location>
</feature>
<dbReference type="Pfam" id="PF00096">
    <property type="entry name" value="zf-C2H2"/>
    <property type="match status" value="2"/>
</dbReference>
<feature type="domain" description="C2H2-type" evidence="11">
    <location>
        <begin position="635"/>
        <end position="662"/>
    </location>
</feature>
<feature type="domain" description="C2H2-type" evidence="11">
    <location>
        <begin position="578"/>
        <end position="605"/>
    </location>
</feature>
<organism evidence="12 13">
    <name type="scientific">Lymnaea stagnalis</name>
    <name type="common">Great pond snail</name>
    <name type="synonym">Helix stagnalis</name>
    <dbReference type="NCBI Taxonomy" id="6523"/>
    <lineage>
        <taxon>Eukaryota</taxon>
        <taxon>Metazoa</taxon>
        <taxon>Spiralia</taxon>
        <taxon>Lophotrochozoa</taxon>
        <taxon>Mollusca</taxon>
        <taxon>Gastropoda</taxon>
        <taxon>Heterobranchia</taxon>
        <taxon>Euthyneura</taxon>
        <taxon>Panpulmonata</taxon>
        <taxon>Hygrophila</taxon>
        <taxon>Lymnaeoidea</taxon>
        <taxon>Lymnaeidae</taxon>
        <taxon>Lymnaea</taxon>
    </lineage>
</organism>
<dbReference type="SMART" id="SM00355">
    <property type="entry name" value="ZnF_C2H2"/>
    <property type="match status" value="15"/>
</dbReference>
<dbReference type="FunFam" id="3.30.160.60:FF:000100">
    <property type="entry name" value="Zinc finger 45-like"/>
    <property type="match status" value="1"/>
</dbReference>
<dbReference type="GO" id="GO:0000978">
    <property type="term" value="F:RNA polymerase II cis-regulatory region sequence-specific DNA binding"/>
    <property type="evidence" value="ECO:0007669"/>
    <property type="project" value="TreeGrafter"/>
</dbReference>
<evidence type="ECO:0000256" key="7">
    <source>
        <dbReference type="ARBA" id="ARBA00023125"/>
    </source>
</evidence>
<dbReference type="Gene3D" id="3.30.160.60">
    <property type="entry name" value="Classic Zinc Finger"/>
    <property type="match status" value="7"/>
</dbReference>
<reference evidence="12 13" key="1">
    <citation type="submission" date="2024-04" db="EMBL/GenBank/DDBJ databases">
        <authorList>
            <consortium name="Genoscope - CEA"/>
            <person name="William W."/>
        </authorList>
    </citation>
    <scope>NUCLEOTIDE SEQUENCE [LARGE SCALE GENOMIC DNA]</scope>
</reference>
<accession>A0AAV2I131</accession>
<evidence type="ECO:0000256" key="9">
    <source>
        <dbReference type="ARBA" id="ARBA00023242"/>
    </source>
</evidence>
<keyword evidence="7" id="KW-0238">DNA-binding</keyword>
<keyword evidence="3" id="KW-0677">Repeat</keyword>
<feature type="domain" description="C2H2-type" evidence="11">
    <location>
        <begin position="606"/>
        <end position="634"/>
    </location>
</feature>
<keyword evidence="6" id="KW-0805">Transcription regulation</keyword>